<dbReference type="EMBL" id="AP021879">
    <property type="protein sequence ID" value="BBO92028.1"/>
    <property type="molecule type" value="Genomic_DNA"/>
</dbReference>
<evidence type="ECO:0000313" key="2">
    <source>
        <dbReference type="EMBL" id="BBO92028.1"/>
    </source>
</evidence>
<keyword evidence="1" id="KW-0812">Transmembrane</keyword>
<feature type="transmembrane region" description="Helical" evidence="1">
    <location>
        <begin position="7"/>
        <end position="29"/>
    </location>
</feature>
<evidence type="ECO:0000313" key="3">
    <source>
        <dbReference type="Proteomes" id="UP000422108"/>
    </source>
</evidence>
<name>A0A5K8AHJ4_9BACT</name>
<keyword evidence="3" id="KW-1185">Reference proteome</keyword>
<dbReference type="RefSeq" id="WP_155312830.1">
    <property type="nucleotide sequence ID" value="NZ_AP021879.1"/>
</dbReference>
<proteinExistence type="predicted"/>
<protein>
    <submittedName>
        <fullName evidence="2">Uncharacterized protein</fullName>
    </submittedName>
</protein>
<gene>
    <name evidence="2" type="ORF">DSCOOX_52080</name>
</gene>
<dbReference type="Proteomes" id="UP000422108">
    <property type="component" value="Chromosome"/>
</dbReference>
<organism evidence="2 3">
    <name type="scientific">Desulfosarcina ovata subsp. ovata</name>
    <dbReference type="NCBI Taxonomy" id="2752305"/>
    <lineage>
        <taxon>Bacteria</taxon>
        <taxon>Pseudomonadati</taxon>
        <taxon>Thermodesulfobacteriota</taxon>
        <taxon>Desulfobacteria</taxon>
        <taxon>Desulfobacterales</taxon>
        <taxon>Desulfosarcinaceae</taxon>
        <taxon>Desulfosarcina</taxon>
    </lineage>
</organism>
<evidence type="ECO:0000256" key="1">
    <source>
        <dbReference type="SAM" id="Phobius"/>
    </source>
</evidence>
<keyword evidence="1" id="KW-1133">Transmembrane helix</keyword>
<keyword evidence="1" id="KW-0472">Membrane</keyword>
<dbReference type="AlphaFoldDB" id="A0A5K8AHJ4"/>
<accession>A0A5K8AHJ4</accession>
<sequence length="97" mass="11443">MKEQIKKYLITGLLIAVGYYILSHHFIYYNNSLSTLPKSELTMEYTFYSLNNRRPETILKIRELRWAGIGDIMVEKGIISEQKMLRLEEKAELADQE</sequence>
<reference evidence="2 3" key="1">
    <citation type="submission" date="2019-11" db="EMBL/GenBank/DDBJ databases">
        <title>Comparative genomics of hydrocarbon-degrading Desulfosarcina strains.</title>
        <authorList>
            <person name="Watanabe M."/>
            <person name="Kojima H."/>
            <person name="Fukui M."/>
        </authorList>
    </citation>
    <scope>NUCLEOTIDE SEQUENCE [LARGE SCALE GENOMIC DNA]</scope>
    <source>
        <strain evidence="3">oXyS1</strain>
    </source>
</reference>